<organism evidence="1 2">
    <name type="scientific">Pleurodeles waltl</name>
    <name type="common">Iberian ribbed newt</name>
    <dbReference type="NCBI Taxonomy" id="8319"/>
    <lineage>
        <taxon>Eukaryota</taxon>
        <taxon>Metazoa</taxon>
        <taxon>Chordata</taxon>
        <taxon>Craniata</taxon>
        <taxon>Vertebrata</taxon>
        <taxon>Euteleostomi</taxon>
        <taxon>Amphibia</taxon>
        <taxon>Batrachia</taxon>
        <taxon>Caudata</taxon>
        <taxon>Salamandroidea</taxon>
        <taxon>Salamandridae</taxon>
        <taxon>Pleurodelinae</taxon>
        <taxon>Pleurodeles</taxon>
    </lineage>
</organism>
<proteinExistence type="predicted"/>
<accession>A0AAV7SZ31</accession>
<dbReference type="AlphaFoldDB" id="A0AAV7SZ31"/>
<protein>
    <submittedName>
        <fullName evidence="1">Uncharacterized protein</fullName>
    </submittedName>
</protein>
<dbReference type="EMBL" id="JANPWB010000007">
    <property type="protein sequence ID" value="KAJ1169200.1"/>
    <property type="molecule type" value="Genomic_DNA"/>
</dbReference>
<evidence type="ECO:0000313" key="1">
    <source>
        <dbReference type="EMBL" id="KAJ1169200.1"/>
    </source>
</evidence>
<dbReference type="Proteomes" id="UP001066276">
    <property type="component" value="Chromosome 4_1"/>
</dbReference>
<sequence length="84" mass="9940">MEAFGRMVDISEFNRRCYMEEEEKKKPYRRVLLPAERLCYSEPCVYGVAPETFANITRVFIVKRGLRVEIETGLKEPETRGRHL</sequence>
<evidence type="ECO:0000313" key="2">
    <source>
        <dbReference type="Proteomes" id="UP001066276"/>
    </source>
</evidence>
<name>A0AAV7SZ31_PLEWA</name>
<comment type="caution">
    <text evidence="1">The sequence shown here is derived from an EMBL/GenBank/DDBJ whole genome shotgun (WGS) entry which is preliminary data.</text>
</comment>
<reference evidence="1" key="1">
    <citation type="journal article" date="2022" name="bioRxiv">
        <title>Sequencing and chromosome-scale assembly of the giantPleurodeles waltlgenome.</title>
        <authorList>
            <person name="Brown T."/>
            <person name="Elewa A."/>
            <person name="Iarovenko S."/>
            <person name="Subramanian E."/>
            <person name="Araus A.J."/>
            <person name="Petzold A."/>
            <person name="Susuki M."/>
            <person name="Suzuki K.-i.T."/>
            <person name="Hayashi T."/>
            <person name="Toyoda A."/>
            <person name="Oliveira C."/>
            <person name="Osipova E."/>
            <person name="Leigh N.D."/>
            <person name="Simon A."/>
            <person name="Yun M.H."/>
        </authorList>
    </citation>
    <scope>NUCLEOTIDE SEQUENCE</scope>
    <source>
        <strain evidence="1">20211129_DDA</strain>
        <tissue evidence="1">Liver</tissue>
    </source>
</reference>
<keyword evidence="2" id="KW-1185">Reference proteome</keyword>
<gene>
    <name evidence="1" type="ORF">NDU88_001106</name>
</gene>